<dbReference type="RefSeq" id="WP_075667177.1">
    <property type="nucleotide sequence ID" value="NZ_CP019030.1"/>
</dbReference>
<dbReference type="Proteomes" id="UP000185427">
    <property type="component" value="Chromosome"/>
</dbReference>
<accession>A0A1L7GTM0</accession>
<organism evidence="1 2">
    <name type="scientific">Limosilactobacillus fermentum</name>
    <name type="common">Lactobacillus fermentum</name>
    <dbReference type="NCBI Taxonomy" id="1613"/>
    <lineage>
        <taxon>Bacteria</taxon>
        <taxon>Bacillati</taxon>
        <taxon>Bacillota</taxon>
        <taxon>Bacilli</taxon>
        <taxon>Lactobacillales</taxon>
        <taxon>Lactobacillaceae</taxon>
        <taxon>Limosilactobacillus</taxon>
    </lineage>
</organism>
<sequence length="140" mass="15936">MAYNEIEAGDKNWLSVLNGNFKQLYGNFEFHDWSKDGIVMHNGFNLGDGSGYRYLELPGGQKLVEIIIHSTLTSDNFHGGDWFTLPDLVQPESYQLHEVVISTYYTLQSSANTVWISNAATTPFDHGGWDYTLHTMYFSK</sequence>
<evidence type="ECO:0000313" key="2">
    <source>
        <dbReference type="Proteomes" id="UP000185427"/>
    </source>
</evidence>
<protein>
    <submittedName>
        <fullName evidence="1">Uncharacterized protein</fullName>
    </submittedName>
</protein>
<evidence type="ECO:0000313" key="1">
    <source>
        <dbReference type="EMBL" id="APU45386.1"/>
    </source>
</evidence>
<reference evidence="1 2" key="1">
    <citation type="submission" date="2016-12" db="EMBL/GenBank/DDBJ databases">
        <title>Complete Genome Sequence of Lactobacillus fermentum Strain SNUV175, a Probiotic for Treatment of Bacterial Vaginosis.</title>
        <authorList>
            <person name="Lee S."/>
            <person name="You H.J."/>
            <person name="Kwon B."/>
            <person name="Ko G."/>
        </authorList>
    </citation>
    <scope>NUCLEOTIDE SEQUENCE [LARGE SCALE GENOMIC DNA]</scope>
    <source>
        <strain evidence="1 2">SNUV175</strain>
    </source>
</reference>
<dbReference type="EMBL" id="CP019030">
    <property type="protein sequence ID" value="APU45386.1"/>
    <property type="molecule type" value="Genomic_DNA"/>
</dbReference>
<name>A0A1L7GTM0_LIMFE</name>
<proteinExistence type="predicted"/>
<dbReference type="AlphaFoldDB" id="A0A1L7GTM0"/>
<gene>
    <name evidence="1" type="ORF">BUW47_02530</name>
</gene>